<feature type="domain" description="GP-PDE" evidence="8">
    <location>
        <begin position="28"/>
        <end position="372"/>
    </location>
</feature>
<dbReference type="InterPro" id="IPR017946">
    <property type="entry name" value="PLC-like_Pdiesterase_TIM-brl"/>
</dbReference>
<dbReference type="PANTHER" id="PTHR43620:SF7">
    <property type="entry name" value="GLYCEROPHOSPHODIESTER PHOSPHODIESTERASE GDPD5-RELATED"/>
    <property type="match status" value="1"/>
</dbReference>
<accession>A0A377Q6X5</accession>
<keyword evidence="5 9" id="KW-0378">Hydrolase</keyword>
<dbReference type="Proteomes" id="UP000295794">
    <property type="component" value="Unassembled WGS sequence"/>
</dbReference>
<name>A0A377Q6X5_9NEIS</name>
<proteinExistence type="inferred from homology"/>
<dbReference type="Pfam" id="PF03009">
    <property type="entry name" value="GDPD"/>
    <property type="match status" value="1"/>
</dbReference>
<evidence type="ECO:0000256" key="6">
    <source>
        <dbReference type="ARBA" id="ARBA00047512"/>
    </source>
</evidence>
<evidence type="ECO:0000256" key="5">
    <source>
        <dbReference type="ARBA" id="ARBA00022801"/>
    </source>
</evidence>
<evidence type="ECO:0000313" key="11">
    <source>
        <dbReference type="Proteomes" id="UP000255108"/>
    </source>
</evidence>
<dbReference type="RefSeq" id="WP_115227294.1">
    <property type="nucleotide sequence ID" value="NZ_CAWOLO010000002.1"/>
</dbReference>
<dbReference type="PROSITE" id="PS51704">
    <property type="entry name" value="GP_PDE"/>
    <property type="match status" value="1"/>
</dbReference>
<evidence type="ECO:0000256" key="1">
    <source>
        <dbReference type="ARBA" id="ARBA00007277"/>
    </source>
</evidence>
<dbReference type="CDD" id="cd08602">
    <property type="entry name" value="GDPD_ScGlpQ1_like"/>
    <property type="match status" value="1"/>
</dbReference>
<dbReference type="GO" id="GO:0006071">
    <property type="term" value="P:glycerol metabolic process"/>
    <property type="evidence" value="ECO:0007669"/>
    <property type="project" value="UniProtKB-KW"/>
</dbReference>
<dbReference type="SUPFAM" id="SSF51695">
    <property type="entry name" value="PLC-like phosphodiesterases"/>
    <property type="match status" value="1"/>
</dbReference>
<dbReference type="EMBL" id="UGHR01000001">
    <property type="protein sequence ID" value="STQ91036.1"/>
    <property type="molecule type" value="Genomic_DNA"/>
</dbReference>
<evidence type="ECO:0000256" key="2">
    <source>
        <dbReference type="ARBA" id="ARBA00012247"/>
    </source>
</evidence>
<dbReference type="EC" id="3.1.4.46" evidence="2"/>
<comment type="catalytic activity">
    <reaction evidence="6">
        <text>a sn-glycero-3-phosphodiester + H2O = an alcohol + sn-glycerol 3-phosphate + H(+)</text>
        <dbReference type="Rhea" id="RHEA:12969"/>
        <dbReference type="ChEBI" id="CHEBI:15377"/>
        <dbReference type="ChEBI" id="CHEBI:15378"/>
        <dbReference type="ChEBI" id="CHEBI:30879"/>
        <dbReference type="ChEBI" id="CHEBI:57597"/>
        <dbReference type="ChEBI" id="CHEBI:83408"/>
        <dbReference type="EC" id="3.1.4.46"/>
    </reaction>
</comment>
<evidence type="ECO:0000313" key="12">
    <source>
        <dbReference type="Proteomes" id="UP000295794"/>
    </source>
</evidence>
<feature type="chain" id="PRO_5016771342" description="glycerophosphodiester phosphodiesterase" evidence="7">
    <location>
        <begin position="20"/>
        <end position="378"/>
    </location>
</feature>
<dbReference type="GO" id="GO:0006629">
    <property type="term" value="P:lipid metabolic process"/>
    <property type="evidence" value="ECO:0007669"/>
    <property type="project" value="InterPro"/>
</dbReference>
<keyword evidence="12" id="KW-1185">Reference proteome</keyword>
<dbReference type="EMBL" id="SMBT01000002">
    <property type="protein sequence ID" value="TCU89664.1"/>
    <property type="molecule type" value="Genomic_DNA"/>
</dbReference>
<evidence type="ECO:0000256" key="4">
    <source>
        <dbReference type="ARBA" id="ARBA00022798"/>
    </source>
</evidence>
<protein>
    <recommendedName>
        <fullName evidence="2">glycerophosphodiester phosphodiesterase</fullName>
        <ecNumber evidence="2">3.1.4.46</ecNumber>
    </recommendedName>
</protein>
<keyword evidence="4" id="KW-0319">Glycerol metabolism</keyword>
<evidence type="ECO:0000256" key="7">
    <source>
        <dbReference type="SAM" id="SignalP"/>
    </source>
</evidence>
<dbReference type="Gene3D" id="3.20.20.190">
    <property type="entry name" value="Phosphatidylinositol (PI) phosphodiesterase"/>
    <property type="match status" value="1"/>
</dbReference>
<evidence type="ECO:0000313" key="9">
    <source>
        <dbReference type="EMBL" id="STQ91036.1"/>
    </source>
</evidence>
<comment type="similarity">
    <text evidence="1">Belongs to the glycerophosphoryl diester phosphodiesterase family.</text>
</comment>
<evidence type="ECO:0000313" key="10">
    <source>
        <dbReference type="EMBL" id="TCU89664.1"/>
    </source>
</evidence>
<sequence>MKKYLALAAIIAAISAAYAAPTLTGKAPLVIGHRGTSGYLPDHTLASYRMAIEMGADYIEPDLVSTKDGILIVRHETTLKDSSDVASRPEFASRKRKFKIDGIEKEGWFTFDFTLAEIKTLRAIQPRSDRSQAYNGQFQIMTFDELLTLREEKSKETGREIGIYPETKHSTLHQQLGLPLEEKLVAALTKHGLNHKDAPVFIQSFETHSLKILRKLTPVKLVFLVDGHDVRPDGSIAANRPYDYVISGDPRSYAEMMTPAGLHEIRQFADGIGPWKAYLIGWKYKTGADGKIIDLNGDKEIDQRDAVLLAPTNLVHEAHKAGLLVHPFTFRNEAGLLASDYKGKPEAEYLAYFALGVDGVFSDFSDTAVAARKHFLTH</sequence>
<reference evidence="9 11" key="1">
    <citation type="submission" date="2018-06" db="EMBL/GenBank/DDBJ databases">
        <authorList>
            <consortium name="Pathogen Informatics"/>
            <person name="Doyle S."/>
        </authorList>
    </citation>
    <scope>NUCLEOTIDE SEQUENCE [LARGE SCALE GENOMIC DNA]</scope>
    <source>
        <strain evidence="9 11">NCTC11159</strain>
    </source>
</reference>
<evidence type="ECO:0000256" key="3">
    <source>
        <dbReference type="ARBA" id="ARBA00022729"/>
    </source>
</evidence>
<gene>
    <name evidence="9" type="primary">glpQ_3</name>
    <name evidence="10" type="ORF">EV682_102580</name>
    <name evidence="9" type="ORF">NCTC11159_02107</name>
</gene>
<organism evidence="9 11">
    <name type="scientific">Iodobacter fluviatilis</name>
    <dbReference type="NCBI Taxonomy" id="537"/>
    <lineage>
        <taxon>Bacteria</taxon>
        <taxon>Pseudomonadati</taxon>
        <taxon>Pseudomonadota</taxon>
        <taxon>Betaproteobacteria</taxon>
        <taxon>Neisseriales</taxon>
        <taxon>Chitinibacteraceae</taxon>
        <taxon>Iodobacter</taxon>
    </lineage>
</organism>
<keyword evidence="3 7" id="KW-0732">Signal</keyword>
<feature type="signal peptide" evidence="7">
    <location>
        <begin position="1"/>
        <end position="19"/>
    </location>
</feature>
<dbReference type="InterPro" id="IPR030395">
    <property type="entry name" value="GP_PDE_dom"/>
</dbReference>
<dbReference type="AlphaFoldDB" id="A0A377Q6X5"/>
<dbReference type="GO" id="GO:0008889">
    <property type="term" value="F:glycerophosphodiester phosphodiesterase activity"/>
    <property type="evidence" value="ECO:0007669"/>
    <property type="project" value="UniProtKB-EC"/>
</dbReference>
<dbReference type="PANTHER" id="PTHR43620">
    <property type="entry name" value="GLYCEROPHOSPHORYL DIESTER PHOSPHODIESTERASE"/>
    <property type="match status" value="1"/>
</dbReference>
<evidence type="ECO:0000259" key="8">
    <source>
        <dbReference type="PROSITE" id="PS51704"/>
    </source>
</evidence>
<reference evidence="10 12" key="2">
    <citation type="submission" date="2019-03" db="EMBL/GenBank/DDBJ databases">
        <title>Genomic Encyclopedia of Type Strains, Phase IV (KMG-IV): sequencing the most valuable type-strain genomes for metagenomic binning, comparative biology and taxonomic classification.</title>
        <authorList>
            <person name="Goeker M."/>
        </authorList>
    </citation>
    <scope>NUCLEOTIDE SEQUENCE [LARGE SCALE GENOMIC DNA]</scope>
    <source>
        <strain evidence="10 12">DSM 3764</strain>
    </source>
</reference>
<dbReference type="OrthoDB" id="9795622at2"/>
<dbReference type="Proteomes" id="UP000255108">
    <property type="component" value="Unassembled WGS sequence"/>
</dbReference>